<sequence>MADNQAEDEDDERFGEFEFASFQMNINHQIPNSSNTKTNSIISFDDWGDLVGNNQNPIEFPHSNGFSHSQSPKNSDPFDNFSDQTKISQVSTPTHIDSEDKKNSTAFENKQFEKPKGALPLSLFDELVDESDLPIEVVKDVFTPKLVKTGSYSGPGVGLDDMIRNLYHGKDQNGKHLDLGSSNGDIDVDVGDEEEDDCWEFKAADSDSKVDTKRINNSKPEGNAFVHSNGGSGTNDTFVGPDLFSPKVDEMDIGLNFQTANIAQNNPVLNDLNADFDDNSWEFQDAFSETGLKDKRQPQTADLSRTVMVNGKENSKVPELAFRFDSGAYSLSVDFNPDFSSHKSGELDMGFDDKPNMRAQNGSISEMHFNSEDISSGNGFTKMEENFASDWEFKDAFSEMSNDKEQSKSIDLFQGVELAPNGNAQGHESMSGNPKGPISLSIFGDVTPETDNSINLQDAFKSPAHSKNSLASQGSNISSTYIQDLISNLYSRAEPISSLESMHKIHKNGSESAQVVNDSGLVDVDDDFDANAWEFKDASTGRRDENQASLFTDSYQLISTKLKAEDYLEFYGKLKDETFFVAQSHLDNLKKAQSVAVISGDDAKAAALEEEVKEAYKELHQENMVSHEFKSDNDQPGPGDLNKFLEVLKVPKLQVLESEYHLSRRLSSAETDLGEAVELLKHAKSMLKILKLGSAEEQSSYLTTWHKMLCICAEELKHGSLIWKQCLQQNMQIKVLSEPRGKQFILALGEIYRVVKVVQTSAKLYKPWIISNPADPTKISSLLEECSSLWSSSGLDEALRSLSDLNGCEYGESTEALLNSIMYLDGLDLPVLQNHLFTQQKQVCRLSNISAQSVPDVKMVVWNGEHYFVTLANLWANLVSFDPPKLPSIVFIS</sequence>
<protein>
    <recommendedName>
        <fullName evidence="2">Synergin gamma C-terminal domain-containing protein</fullName>
    </recommendedName>
</protein>
<proteinExistence type="predicted"/>
<dbReference type="Proteomes" id="UP001370490">
    <property type="component" value="Unassembled WGS sequence"/>
</dbReference>
<feature type="region of interest" description="Disordered" evidence="1">
    <location>
        <begin position="212"/>
        <end position="232"/>
    </location>
</feature>
<feature type="compositionally biased region" description="Polar residues" evidence="1">
    <location>
        <begin position="81"/>
        <end position="95"/>
    </location>
</feature>
<organism evidence="3 4">
    <name type="scientific">Dillenia turbinata</name>
    <dbReference type="NCBI Taxonomy" id="194707"/>
    <lineage>
        <taxon>Eukaryota</taxon>
        <taxon>Viridiplantae</taxon>
        <taxon>Streptophyta</taxon>
        <taxon>Embryophyta</taxon>
        <taxon>Tracheophyta</taxon>
        <taxon>Spermatophyta</taxon>
        <taxon>Magnoliopsida</taxon>
        <taxon>eudicotyledons</taxon>
        <taxon>Gunneridae</taxon>
        <taxon>Pentapetalae</taxon>
        <taxon>Dilleniales</taxon>
        <taxon>Dilleniaceae</taxon>
        <taxon>Dillenia</taxon>
    </lineage>
</organism>
<dbReference type="PANTHER" id="PTHR35701:SF1">
    <property type="entry name" value="OS11G0148400 PROTEIN"/>
    <property type="match status" value="1"/>
</dbReference>
<accession>A0AAN8UH97</accession>
<evidence type="ECO:0000313" key="4">
    <source>
        <dbReference type="Proteomes" id="UP001370490"/>
    </source>
</evidence>
<gene>
    <name evidence="3" type="ORF">RJ641_020677</name>
</gene>
<feature type="region of interest" description="Disordered" evidence="1">
    <location>
        <begin position="53"/>
        <end position="102"/>
    </location>
</feature>
<keyword evidence="4" id="KW-1185">Reference proteome</keyword>
<dbReference type="Pfam" id="PF25999">
    <property type="entry name" value="SYNRG_C"/>
    <property type="match status" value="1"/>
</dbReference>
<comment type="caution">
    <text evidence="3">The sequence shown here is derived from an EMBL/GenBank/DDBJ whole genome shotgun (WGS) entry which is preliminary data.</text>
</comment>
<feature type="compositionally biased region" description="Polar residues" evidence="1">
    <location>
        <begin position="64"/>
        <end position="74"/>
    </location>
</feature>
<dbReference type="InterPro" id="IPR059024">
    <property type="entry name" value="SYNRG_C"/>
</dbReference>
<dbReference type="AlphaFoldDB" id="A0AAN8UH97"/>
<reference evidence="3 4" key="1">
    <citation type="submission" date="2023-12" db="EMBL/GenBank/DDBJ databases">
        <title>A high-quality genome assembly for Dillenia turbinata (Dilleniales).</title>
        <authorList>
            <person name="Chanderbali A."/>
        </authorList>
    </citation>
    <scope>NUCLEOTIDE SEQUENCE [LARGE SCALE GENOMIC DNA]</scope>
    <source>
        <strain evidence="3">LSX21</strain>
        <tissue evidence="3">Leaf</tissue>
    </source>
</reference>
<name>A0AAN8UH97_9MAGN</name>
<evidence type="ECO:0000256" key="1">
    <source>
        <dbReference type="SAM" id="MobiDB-lite"/>
    </source>
</evidence>
<feature type="domain" description="Synergin gamma C-terminal" evidence="2">
    <location>
        <begin position="695"/>
        <end position="886"/>
    </location>
</feature>
<evidence type="ECO:0000313" key="3">
    <source>
        <dbReference type="EMBL" id="KAK6915560.1"/>
    </source>
</evidence>
<dbReference type="PANTHER" id="PTHR35701">
    <property type="entry name" value="OS11G0148400 PROTEIN"/>
    <property type="match status" value="1"/>
</dbReference>
<dbReference type="EMBL" id="JBAMMX010000025">
    <property type="protein sequence ID" value="KAK6915560.1"/>
    <property type="molecule type" value="Genomic_DNA"/>
</dbReference>
<evidence type="ECO:0000259" key="2">
    <source>
        <dbReference type="Pfam" id="PF25999"/>
    </source>
</evidence>